<evidence type="ECO:0000259" key="16">
    <source>
        <dbReference type="Pfam" id="PF17900"/>
    </source>
</evidence>
<evidence type="ECO:0000256" key="12">
    <source>
        <dbReference type="ARBA" id="ARBA00029811"/>
    </source>
</evidence>
<evidence type="ECO:0000256" key="13">
    <source>
        <dbReference type="ARBA" id="ARBA00031533"/>
    </source>
</evidence>
<evidence type="ECO:0000259" key="15">
    <source>
        <dbReference type="Pfam" id="PF11838"/>
    </source>
</evidence>
<dbReference type="InterPro" id="IPR027268">
    <property type="entry name" value="Peptidase_M4/M1_CTD_sf"/>
</dbReference>
<dbReference type="Pfam" id="PF11838">
    <property type="entry name" value="ERAP1_C"/>
    <property type="match status" value="1"/>
</dbReference>
<dbReference type="GO" id="GO:0016020">
    <property type="term" value="C:membrane"/>
    <property type="evidence" value="ECO:0007669"/>
    <property type="project" value="TreeGrafter"/>
</dbReference>
<dbReference type="MEROPS" id="M01.012"/>
<evidence type="ECO:0000256" key="7">
    <source>
        <dbReference type="ARBA" id="ARBA00022670"/>
    </source>
</evidence>
<feature type="domain" description="Aminopeptidase N-like N-terminal" evidence="16">
    <location>
        <begin position="126"/>
        <end position="221"/>
    </location>
</feature>
<dbReference type="GO" id="GO:0006508">
    <property type="term" value="P:proteolysis"/>
    <property type="evidence" value="ECO:0007669"/>
    <property type="project" value="UniProtKB-KW"/>
</dbReference>
<dbReference type="GO" id="GO:0016285">
    <property type="term" value="F:alanyl aminopeptidase activity"/>
    <property type="evidence" value="ECO:0007669"/>
    <property type="project" value="UniProtKB-EC"/>
</dbReference>
<evidence type="ECO:0000256" key="8">
    <source>
        <dbReference type="ARBA" id="ARBA00022723"/>
    </source>
</evidence>
<dbReference type="InterPro" id="IPR014782">
    <property type="entry name" value="Peptidase_M1_dom"/>
</dbReference>
<evidence type="ECO:0000256" key="6">
    <source>
        <dbReference type="ARBA" id="ARBA00022438"/>
    </source>
</evidence>
<gene>
    <name evidence="17" type="primary">pepN</name>
    <name evidence="17" type="ORF">AUCHE_16_02140</name>
</gene>
<name>K6VPW5_9MICO</name>
<dbReference type="Proteomes" id="UP000008495">
    <property type="component" value="Unassembled WGS sequence"/>
</dbReference>
<dbReference type="SUPFAM" id="SSF55486">
    <property type="entry name" value="Metalloproteases ('zincins'), catalytic domain"/>
    <property type="match status" value="1"/>
</dbReference>
<comment type="cofactor">
    <cofactor evidence="2">
        <name>Zn(2+)</name>
        <dbReference type="ChEBI" id="CHEBI:29105"/>
    </cofactor>
</comment>
<evidence type="ECO:0000256" key="9">
    <source>
        <dbReference type="ARBA" id="ARBA00022801"/>
    </source>
</evidence>
<comment type="similarity">
    <text evidence="3">Belongs to the peptidase M1 family.</text>
</comment>
<evidence type="ECO:0000313" key="17">
    <source>
        <dbReference type="EMBL" id="GAB78789.1"/>
    </source>
</evidence>
<dbReference type="FunFam" id="1.10.390.10:FF:000004">
    <property type="entry name" value="Aminopeptidase N"/>
    <property type="match status" value="1"/>
</dbReference>
<dbReference type="CDD" id="cd09602">
    <property type="entry name" value="M1_APN"/>
    <property type="match status" value="1"/>
</dbReference>
<dbReference type="InterPro" id="IPR012778">
    <property type="entry name" value="Pept_M1_aminopeptidase"/>
</dbReference>
<dbReference type="GO" id="GO:0042277">
    <property type="term" value="F:peptide binding"/>
    <property type="evidence" value="ECO:0007669"/>
    <property type="project" value="TreeGrafter"/>
</dbReference>
<dbReference type="InterPro" id="IPR050344">
    <property type="entry name" value="Peptidase_M1_aminopeptidases"/>
</dbReference>
<reference evidence="17 18" key="1">
    <citation type="submission" date="2012-08" db="EMBL/GenBank/DDBJ databases">
        <title>Whole genome shotgun sequence of Austwickia chelonae NBRC 105200.</title>
        <authorList>
            <person name="Yoshida I."/>
            <person name="Hosoyama A."/>
            <person name="Tsuchikane K."/>
            <person name="Katsumata H."/>
            <person name="Ando Y."/>
            <person name="Ohji S."/>
            <person name="Hamada M."/>
            <person name="Tamura T."/>
            <person name="Yamazoe A."/>
            <person name="Yamazaki S."/>
            <person name="Fujita N."/>
        </authorList>
    </citation>
    <scope>NUCLEOTIDE SEQUENCE [LARGE SCALE GENOMIC DNA]</scope>
    <source>
        <strain evidence="17 18">NBRC 105200</strain>
    </source>
</reference>
<keyword evidence="7" id="KW-0645">Protease</keyword>
<dbReference type="GO" id="GO:0005615">
    <property type="term" value="C:extracellular space"/>
    <property type="evidence" value="ECO:0007669"/>
    <property type="project" value="TreeGrafter"/>
</dbReference>
<keyword evidence="10" id="KW-0862">Zinc</keyword>
<evidence type="ECO:0000256" key="10">
    <source>
        <dbReference type="ARBA" id="ARBA00022833"/>
    </source>
</evidence>
<comment type="caution">
    <text evidence="17">The sequence shown here is derived from an EMBL/GenBank/DDBJ whole genome shotgun (WGS) entry which is preliminary data.</text>
</comment>
<dbReference type="InterPro" id="IPR001930">
    <property type="entry name" value="Peptidase_M1"/>
</dbReference>
<comment type="catalytic activity">
    <reaction evidence="1">
        <text>Release of an N-terminal amino acid, Xaa-|-Yaa- from a peptide, amide or arylamide. Xaa is preferably Ala, but may be most amino acids including Pro (slow action). When a terminal hydrophobic residue is followed by a prolyl residue, the two may be released as an intact Xaa-Pro dipeptide.</text>
        <dbReference type="EC" id="3.4.11.2"/>
    </reaction>
</comment>
<evidence type="ECO:0000256" key="3">
    <source>
        <dbReference type="ARBA" id="ARBA00010136"/>
    </source>
</evidence>
<dbReference type="Gene3D" id="1.10.390.10">
    <property type="entry name" value="Neutral Protease Domain 2"/>
    <property type="match status" value="1"/>
</dbReference>
<dbReference type="InterPro" id="IPR045357">
    <property type="entry name" value="Aminopeptidase_N-like_N"/>
</dbReference>
<dbReference type="PRINTS" id="PR00756">
    <property type="entry name" value="ALADIPTASE"/>
</dbReference>
<dbReference type="EMBL" id="BAGZ01000016">
    <property type="protein sequence ID" value="GAB78789.1"/>
    <property type="molecule type" value="Genomic_DNA"/>
</dbReference>
<evidence type="ECO:0000256" key="5">
    <source>
        <dbReference type="ARBA" id="ARBA00015611"/>
    </source>
</evidence>
<dbReference type="GO" id="GO:0070006">
    <property type="term" value="F:metalloaminopeptidase activity"/>
    <property type="evidence" value="ECO:0007669"/>
    <property type="project" value="TreeGrafter"/>
</dbReference>
<keyword evidence="11" id="KW-0482">Metalloprotease</keyword>
<protein>
    <recommendedName>
        <fullName evidence="5">Aminopeptidase N</fullName>
        <ecNumber evidence="4">3.4.11.2</ecNumber>
    </recommendedName>
    <alternativeName>
        <fullName evidence="12">Alanine aminopeptidase</fullName>
    </alternativeName>
    <alternativeName>
        <fullName evidence="13">Lysyl aminopeptidase</fullName>
    </alternativeName>
</protein>
<evidence type="ECO:0000259" key="14">
    <source>
        <dbReference type="Pfam" id="PF01433"/>
    </source>
</evidence>
<sequence>MAHVTTNLSRTDTRHRSARVNISSYQVEIDLSESADHHRATFPTRSTIVLASREPETFLDFVGASVDEVLVNGEARQVEYDGARIRVTGLRTCADPSATIPVDRRPDVADEQVAAALNTITVCGQARYSRSGEGLHRYVDPADGNTYLYTQFEPSDARLVFANCEQPDLKAIFEVTVTAPAEWEVLGNQPEVSREDAGTSSGGQALVRCRFAPTPPLSTYLVCVAAGPYRRWSDSWTGTVRDQATGEESTLTVPLSVFCRRSLAESFDPENVLKVTRQGLDYFHELFRSPYPWGKYDSIFVPEYNLGAMENPGLVTFSDGAYVFQSGSTRADHEQRANTILHEMSHMWFGDLVTPQWWDDLWLKESFADYMGTAANAEATEFTEAWTAFCARRKGWAYRADQLPTTHPIVADIPDVEAAEQNFDGITYAKGAAVVKQLIAYVGQEAFRAAIRAYFAEHAYGSTSLPDVLAVLEEHSGRDLKSWSTMWLETTGMSTLTPRVEVDGEGRVVELSITQEGHDLVSGGPVVRPHRLVVGVYDREGDGLCRTDRIELDLVEEVTSVPQVVGRPLPDLIVVNDDDLTYAKARLDERSRETALTSLTSISSSLTRACLWAALWNDCRDGLLPAARFVSFVMDQAPTEPDVALVTTALQRAVDAANSFVPRPARAAAVASIVETAWQRLQDGSSGPDHQLAWARVFASASLSCDARAVEIRELLDGHRQVPGLAVGPQLRWQWWRALAATGHAGEVELADERQRDVTSAAPVRHRLAVASMPTAHAKRSAWEAVVEDDRLTNEELTACATGFSTPGQEWLREDYAGPYFAMLSELWASRSMELADRAVIGLFPDTGDLQVGVPPEEHRLPVAGATWLAEHPDAPGALRRRVSELTDEAMWSLRVQAGSALS</sequence>
<evidence type="ECO:0000256" key="1">
    <source>
        <dbReference type="ARBA" id="ARBA00000098"/>
    </source>
</evidence>
<dbReference type="EC" id="3.4.11.2" evidence="4"/>
<dbReference type="NCBIfam" id="TIGR02412">
    <property type="entry name" value="pepN_strep_liv"/>
    <property type="match status" value="1"/>
</dbReference>
<keyword evidence="6 17" id="KW-0031">Aminopeptidase</keyword>
<dbReference type="SUPFAM" id="SSF63737">
    <property type="entry name" value="Leukotriene A4 hydrolase N-terminal domain"/>
    <property type="match status" value="1"/>
</dbReference>
<evidence type="ECO:0000256" key="11">
    <source>
        <dbReference type="ARBA" id="ARBA00023049"/>
    </source>
</evidence>
<dbReference type="Pfam" id="PF17900">
    <property type="entry name" value="Peptidase_M1_N"/>
    <property type="match status" value="1"/>
</dbReference>
<feature type="domain" description="Peptidase M1 membrane alanine aminopeptidase" evidence="14">
    <location>
        <begin position="274"/>
        <end position="487"/>
    </location>
</feature>
<dbReference type="Pfam" id="PF01433">
    <property type="entry name" value="Peptidase_M1"/>
    <property type="match status" value="1"/>
</dbReference>
<evidence type="ECO:0000256" key="4">
    <source>
        <dbReference type="ARBA" id="ARBA00012564"/>
    </source>
</evidence>
<evidence type="ECO:0000256" key="2">
    <source>
        <dbReference type="ARBA" id="ARBA00001947"/>
    </source>
</evidence>
<keyword evidence="8" id="KW-0479">Metal-binding</keyword>
<dbReference type="STRING" id="100225.SAMN05421595_2443"/>
<evidence type="ECO:0000313" key="18">
    <source>
        <dbReference type="Proteomes" id="UP000008495"/>
    </source>
</evidence>
<dbReference type="eggNOG" id="COG0308">
    <property type="taxonomic scope" value="Bacteria"/>
</dbReference>
<dbReference type="Gene3D" id="2.60.40.1730">
    <property type="entry name" value="tricorn interacting facor f3 domain"/>
    <property type="match status" value="1"/>
</dbReference>
<dbReference type="InterPro" id="IPR042097">
    <property type="entry name" value="Aminopeptidase_N-like_N_sf"/>
</dbReference>
<dbReference type="GO" id="GO:0043171">
    <property type="term" value="P:peptide catabolic process"/>
    <property type="evidence" value="ECO:0007669"/>
    <property type="project" value="TreeGrafter"/>
</dbReference>
<dbReference type="PANTHER" id="PTHR11533:SF174">
    <property type="entry name" value="PUROMYCIN-SENSITIVE AMINOPEPTIDASE-RELATED"/>
    <property type="match status" value="1"/>
</dbReference>
<dbReference type="InterPro" id="IPR024571">
    <property type="entry name" value="ERAP1-like_C_dom"/>
</dbReference>
<accession>K6VPW5</accession>
<dbReference type="GO" id="GO:0005737">
    <property type="term" value="C:cytoplasm"/>
    <property type="evidence" value="ECO:0007669"/>
    <property type="project" value="TreeGrafter"/>
</dbReference>
<organism evidence="17 18">
    <name type="scientific">Austwickia chelonae NBRC 105200</name>
    <dbReference type="NCBI Taxonomy" id="1184607"/>
    <lineage>
        <taxon>Bacteria</taxon>
        <taxon>Bacillati</taxon>
        <taxon>Actinomycetota</taxon>
        <taxon>Actinomycetes</taxon>
        <taxon>Micrococcales</taxon>
        <taxon>Dermatophilaceae</taxon>
        <taxon>Austwickia</taxon>
    </lineage>
</organism>
<dbReference type="AlphaFoldDB" id="K6VPW5"/>
<feature type="domain" description="ERAP1-like C-terminal" evidence="15">
    <location>
        <begin position="572"/>
        <end position="846"/>
    </location>
</feature>
<dbReference type="PANTHER" id="PTHR11533">
    <property type="entry name" value="PROTEASE M1 ZINC METALLOPROTEASE"/>
    <property type="match status" value="1"/>
</dbReference>
<keyword evidence="9" id="KW-0378">Hydrolase</keyword>
<dbReference type="GO" id="GO:0008270">
    <property type="term" value="F:zinc ion binding"/>
    <property type="evidence" value="ECO:0007669"/>
    <property type="project" value="InterPro"/>
</dbReference>
<proteinExistence type="inferred from homology"/>
<keyword evidence="18" id="KW-1185">Reference proteome</keyword>